<gene>
    <name evidence="2" type="ORF">NIES267_58320</name>
</gene>
<dbReference type="PANTHER" id="PTHR34706:SF1">
    <property type="entry name" value="VWFA DOMAIN-CONTAINING PROTEIN"/>
    <property type="match status" value="1"/>
</dbReference>
<sequence length="239" mass="26999">MKLEKNLESQTFIQANTNSDEDKLQQFIETNNYPTLDANSNLTNRDYTIIIDISGSMATTDYPQGTTRWIAAQKYTLALAKKCEQLDPDGITVYMFAEKFQRYDFVTSSKVKQIFEENKPQGGANLLTVLQDALNNYFQRKANSKTKPCGETILVITDGVSSNRIGISQTIIDATQRIDNNQELIISFIQVGYEPHISKAIKSWDDELESNGAKFDIVNSLTLDEIEKITFTQVLINSK</sequence>
<dbReference type="Proteomes" id="UP000218418">
    <property type="component" value="Chromosome"/>
</dbReference>
<dbReference type="SMART" id="SM00327">
    <property type="entry name" value="VWA"/>
    <property type="match status" value="1"/>
</dbReference>
<dbReference type="SUPFAM" id="SSF53300">
    <property type="entry name" value="vWA-like"/>
    <property type="match status" value="1"/>
</dbReference>
<dbReference type="InterPro" id="IPR036465">
    <property type="entry name" value="vWFA_dom_sf"/>
</dbReference>
<dbReference type="AlphaFoldDB" id="A0A1Z4LYK4"/>
<dbReference type="PANTHER" id="PTHR34706">
    <property type="entry name" value="SLR1338 PROTEIN"/>
    <property type="match status" value="1"/>
</dbReference>
<evidence type="ECO:0000313" key="3">
    <source>
        <dbReference type="Proteomes" id="UP000218418"/>
    </source>
</evidence>
<evidence type="ECO:0000313" key="2">
    <source>
        <dbReference type="EMBL" id="BAY86326.1"/>
    </source>
</evidence>
<reference evidence="2 3" key="1">
    <citation type="submission" date="2017-06" db="EMBL/GenBank/DDBJ databases">
        <title>Genome sequencing of cyanobaciteial culture collection at National Institute for Environmental Studies (NIES).</title>
        <authorList>
            <person name="Hirose Y."/>
            <person name="Shimura Y."/>
            <person name="Fujisawa T."/>
            <person name="Nakamura Y."/>
            <person name="Kawachi M."/>
        </authorList>
    </citation>
    <scope>NUCLEOTIDE SEQUENCE [LARGE SCALE GENOMIC DNA]</scope>
    <source>
        <strain evidence="2 3">NIES-267</strain>
    </source>
</reference>
<feature type="domain" description="VWFA" evidence="1">
    <location>
        <begin position="46"/>
        <end position="239"/>
    </location>
</feature>
<dbReference type="Gene3D" id="3.40.50.410">
    <property type="entry name" value="von Willebrand factor, type A domain"/>
    <property type="match status" value="1"/>
</dbReference>
<dbReference type="OrthoDB" id="1523785at2"/>
<dbReference type="Pfam" id="PF13519">
    <property type="entry name" value="VWA_2"/>
    <property type="match status" value="1"/>
</dbReference>
<proteinExistence type="predicted"/>
<organism evidence="2 3">
    <name type="scientific">Calothrix parasitica NIES-267</name>
    <dbReference type="NCBI Taxonomy" id="1973488"/>
    <lineage>
        <taxon>Bacteria</taxon>
        <taxon>Bacillati</taxon>
        <taxon>Cyanobacteriota</taxon>
        <taxon>Cyanophyceae</taxon>
        <taxon>Nostocales</taxon>
        <taxon>Calotrichaceae</taxon>
        <taxon>Calothrix</taxon>
    </lineage>
</organism>
<dbReference type="PROSITE" id="PS50234">
    <property type="entry name" value="VWFA"/>
    <property type="match status" value="1"/>
</dbReference>
<dbReference type="EMBL" id="AP018227">
    <property type="protein sequence ID" value="BAY86326.1"/>
    <property type="molecule type" value="Genomic_DNA"/>
</dbReference>
<dbReference type="InterPro" id="IPR002035">
    <property type="entry name" value="VWF_A"/>
</dbReference>
<evidence type="ECO:0000259" key="1">
    <source>
        <dbReference type="PROSITE" id="PS50234"/>
    </source>
</evidence>
<accession>A0A1Z4LYK4</accession>
<name>A0A1Z4LYK4_9CYAN</name>
<keyword evidence="3" id="KW-1185">Reference proteome</keyword>
<protein>
    <recommendedName>
        <fullName evidence="1">VWFA domain-containing protein</fullName>
    </recommendedName>
</protein>